<dbReference type="PANTHER" id="PTHR46470:SF2">
    <property type="entry name" value="GLYCERALDEHYDE 3-PHOSPHATE PHOSPHATASE"/>
    <property type="match status" value="1"/>
</dbReference>
<dbReference type="InterPro" id="IPR041492">
    <property type="entry name" value="HAD_2"/>
</dbReference>
<sequence length="223" mass="24890">MLFDLDGTLHDRAETVRRYLSGHVRRFPVPEGYAERFILLDDFGYVSKRRVFEQLVQDFRLDHGVEALLQDYDDHAWNDLGRMPHTQQVLAALRARGLRLGVVTNGWTVKQRECLTGLALTEAFDVVVISEEAGCRKPDPPIYRRALEGLGLSAAEVLFVGDSPLNDVQGPQQAGMRAAWLPTSHPLPEGVTPEFVLADLRDVVAVVEGRFTGTAPPDRPHLL</sequence>
<comment type="cofactor">
    <cofactor evidence="1">
        <name>Mg(2+)</name>
        <dbReference type="ChEBI" id="CHEBI:18420"/>
    </cofactor>
</comment>
<proteinExistence type="predicted"/>
<dbReference type="RefSeq" id="WP_350243408.1">
    <property type="nucleotide sequence ID" value="NZ_CP158299.1"/>
</dbReference>
<dbReference type="EC" id="3.1.3.-" evidence="5"/>
<dbReference type="Gene3D" id="3.40.50.1000">
    <property type="entry name" value="HAD superfamily/HAD-like"/>
    <property type="match status" value="1"/>
</dbReference>
<accession>A0AAU7UAF3</accession>
<dbReference type="InterPro" id="IPR023214">
    <property type="entry name" value="HAD_sf"/>
</dbReference>
<dbReference type="NCBIfam" id="TIGR01549">
    <property type="entry name" value="HAD-SF-IA-v1"/>
    <property type="match status" value="1"/>
</dbReference>
<dbReference type="GO" id="GO:0046872">
    <property type="term" value="F:metal ion binding"/>
    <property type="evidence" value="ECO:0007669"/>
    <property type="project" value="UniProtKB-KW"/>
</dbReference>
<dbReference type="PRINTS" id="PR00413">
    <property type="entry name" value="HADHALOGNASE"/>
</dbReference>
<dbReference type="SUPFAM" id="SSF56784">
    <property type="entry name" value="HAD-like"/>
    <property type="match status" value="1"/>
</dbReference>
<keyword evidence="4" id="KW-0460">Magnesium</keyword>
<dbReference type="PANTHER" id="PTHR46470">
    <property type="entry name" value="N-ACYLNEURAMINATE-9-PHOSPHATASE"/>
    <property type="match status" value="1"/>
</dbReference>
<dbReference type="NCBIfam" id="TIGR01509">
    <property type="entry name" value="HAD-SF-IA-v3"/>
    <property type="match status" value="1"/>
</dbReference>
<evidence type="ECO:0000256" key="1">
    <source>
        <dbReference type="ARBA" id="ARBA00001946"/>
    </source>
</evidence>
<dbReference type="GO" id="GO:0016791">
    <property type="term" value="F:phosphatase activity"/>
    <property type="evidence" value="ECO:0007669"/>
    <property type="project" value="TreeGrafter"/>
</dbReference>
<keyword evidence="3 5" id="KW-0378">Hydrolase</keyword>
<dbReference type="InterPro" id="IPR036412">
    <property type="entry name" value="HAD-like_sf"/>
</dbReference>
<reference evidence="5" key="1">
    <citation type="submission" date="2024-06" db="EMBL/GenBank/DDBJ databases">
        <title>Draft Genome Sequence of Deinococcus sonorensis Type Strain KR-87, a Biofilm Producing Representative of the Genus Deinococcus.</title>
        <authorList>
            <person name="Boren L.S."/>
            <person name="Grosso R.A."/>
            <person name="Hugenberg-Cox A.N."/>
            <person name="Hill J.T.E."/>
            <person name="Albert C.M."/>
            <person name="Tuohy J.M."/>
        </authorList>
    </citation>
    <scope>NUCLEOTIDE SEQUENCE</scope>
    <source>
        <strain evidence="5">KR-87</strain>
    </source>
</reference>
<dbReference type="Pfam" id="PF13419">
    <property type="entry name" value="HAD_2"/>
    <property type="match status" value="1"/>
</dbReference>
<dbReference type="GO" id="GO:0044281">
    <property type="term" value="P:small molecule metabolic process"/>
    <property type="evidence" value="ECO:0007669"/>
    <property type="project" value="UniProtKB-ARBA"/>
</dbReference>
<dbReference type="EMBL" id="CP158299">
    <property type="protein sequence ID" value="XBV85371.1"/>
    <property type="molecule type" value="Genomic_DNA"/>
</dbReference>
<evidence type="ECO:0000313" key="5">
    <source>
        <dbReference type="EMBL" id="XBV85371.1"/>
    </source>
</evidence>
<evidence type="ECO:0000256" key="4">
    <source>
        <dbReference type="ARBA" id="ARBA00022842"/>
    </source>
</evidence>
<organism evidence="5">
    <name type="scientific">Deinococcus sonorensis KR-87</name>
    <dbReference type="NCBI Taxonomy" id="694439"/>
    <lineage>
        <taxon>Bacteria</taxon>
        <taxon>Thermotogati</taxon>
        <taxon>Deinococcota</taxon>
        <taxon>Deinococci</taxon>
        <taxon>Deinococcales</taxon>
        <taxon>Deinococcaceae</taxon>
        <taxon>Deinococcus</taxon>
    </lineage>
</organism>
<dbReference type="NCBIfam" id="TIGR01662">
    <property type="entry name" value="HAD-SF-IIIA"/>
    <property type="match status" value="1"/>
</dbReference>
<dbReference type="SFLD" id="SFLDG01129">
    <property type="entry name" value="C1.5:_HAD__Beta-PGM__Phosphata"/>
    <property type="match status" value="1"/>
</dbReference>
<protein>
    <submittedName>
        <fullName evidence="5">HAD family hydrolase</fullName>
        <ecNumber evidence="5">3.1.3.-</ecNumber>
    </submittedName>
</protein>
<dbReference type="Gene3D" id="1.10.150.520">
    <property type="match status" value="1"/>
</dbReference>
<name>A0AAU7UAF3_9DEIO</name>
<dbReference type="InterPro" id="IPR006439">
    <property type="entry name" value="HAD-SF_hydro_IA"/>
</dbReference>
<dbReference type="SFLD" id="SFLDS00003">
    <property type="entry name" value="Haloacid_Dehalogenase"/>
    <property type="match status" value="1"/>
</dbReference>
<dbReference type="AlphaFoldDB" id="A0AAU7UAF3"/>
<dbReference type="InterPro" id="IPR051400">
    <property type="entry name" value="HAD-like_hydrolase"/>
</dbReference>
<dbReference type="KEGG" id="dsc:ABOD76_18335"/>
<dbReference type="InterPro" id="IPR006549">
    <property type="entry name" value="HAD-SF_hydro_IIIA"/>
</dbReference>
<gene>
    <name evidence="5" type="ORF">ABOD76_18335</name>
</gene>
<evidence type="ECO:0000256" key="3">
    <source>
        <dbReference type="ARBA" id="ARBA00022801"/>
    </source>
</evidence>
<keyword evidence="2" id="KW-0479">Metal-binding</keyword>
<evidence type="ECO:0000256" key="2">
    <source>
        <dbReference type="ARBA" id="ARBA00022723"/>
    </source>
</evidence>